<dbReference type="AlphaFoldDB" id="A0A2P7NYV1"/>
<gene>
    <name evidence="1" type="ORF">C7H79_02275</name>
</gene>
<dbReference type="OrthoDB" id="9796567at2"/>
<dbReference type="InterPro" id="IPR021455">
    <property type="entry name" value="DUF3106"/>
</dbReference>
<accession>A0A2P7NYV1</accession>
<sequence>MVGYRLITICVLFFFFTFEALGESNRLEWKSLTNQQQEILGPLADEWNVMKLPKKKKWLGVAKRYPKMTTHEQQRIQSQMRSWHALTSKQRQQAREVYKKMEQLPAQKRQEIKQRWYNNE</sequence>
<comment type="caution">
    <text evidence="1">The sequence shown here is derived from an EMBL/GenBank/DDBJ whole genome shotgun (WGS) entry which is preliminary data.</text>
</comment>
<evidence type="ECO:0008006" key="3">
    <source>
        <dbReference type="Google" id="ProtNLM"/>
    </source>
</evidence>
<dbReference type="EMBL" id="PXXU01000004">
    <property type="protein sequence ID" value="PSJ18638.1"/>
    <property type="molecule type" value="Genomic_DNA"/>
</dbReference>
<organism evidence="1 2">
    <name type="scientific">Nitrosomonas supralitoralis</name>
    <dbReference type="NCBI Taxonomy" id="2116706"/>
    <lineage>
        <taxon>Bacteria</taxon>
        <taxon>Pseudomonadati</taxon>
        <taxon>Pseudomonadota</taxon>
        <taxon>Betaproteobacteria</taxon>
        <taxon>Nitrosomonadales</taxon>
        <taxon>Nitrosomonadaceae</taxon>
        <taxon>Nitrosomonas</taxon>
    </lineage>
</organism>
<keyword evidence="2" id="KW-1185">Reference proteome</keyword>
<name>A0A2P7NYV1_9PROT</name>
<evidence type="ECO:0000313" key="2">
    <source>
        <dbReference type="Proteomes" id="UP000241912"/>
    </source>
</evidence>
<evidence type="ECO:0000313" key="1">
    <source>
        <dbReference type="EMBL" id="PSJ18638.1"/>
    </source>
</evidence>
<dbReference type="Proteomes" id="UP000241912">
    <property type="component" value="Unassembled WGS sequence"/>
</dbReference>
<dbReference type="Pfam" id="PF11304">
    <property type="entry name" value="DUF3106"/>
    <property type="match status" value="1"/>
</dbReference>
<reference evidence="1 2" key="1">
    <citation type="submission" date="2018-03" db="EMBL/GenBank/DDBJ databases">
        <title>Draft genome of Nitrosomonas supralitoralis APG5.</title>
        <authorList>
            <person name="Urakawa H."/>
            <person name="Lopez J.V."/>
        </authorList>
    </citation>
    <scope>NUCLEOTIDE SEQUENCE [LARGE SCALE GENOMIC DNA]</scope>
    <source>
        <strain evidence="1 2">APG5</strain>
    </source>
</reference>
<protein>
    <recommendedName>
        <fullName evidence="3">DUF3106 domain-containing protein</fullName>
    </recommendedName>
</protein>
<proteinExistence type="predicted"/>